<dbReference type="NCBIfam" id="TIGR03375">
    <property type="entry name" value="type_I_sec_LssB"/>
    <property type="match status" value="1"/>
</dbReference>
<dbReference type="InterPro" id="IPR003439">
    <property type="entry name" value="ABC_transporter-like_ATP-bd"/>
</dbReference>
<evidence type="ECO:0000256" key="4">
    <source>
        <dbReference type="ARBA" id="ARBA00022840"/>
    </source>
</evidence>
<keyword evidence="6 7" id="KW-0472">Membrane</keyword>
<feature type="transmembrane region" description="Helical" evidence="7">
    <location>
        <begin position="269"/>
        <end position="291"/>
    </location>
</feature>
<evidence type="ECO:0000256" key="7">
    <source>
        <dbReference type="SAM" id="Phobius"/>
    </source>
</evidence>
<dbReference type="Gene3D" id="1.20.1560.10">
    <property type="entry name" value="ABC transporter type 1, transmembrane domain"/>
    <property type="match status" value="1"/>
</dbReference>
<reference evidence="11 12" key="1">
    <citation type="submission" date="2020-06" db="EMBL/GenBank/DDBJ databases">
        <authorList>
            <person name="Kim S.-J."/>
            <person name="Park S.-J."/>
        </authorList>
    </citation>
    <scope>NUCLEOTIDE SEQUENCE [LARGE SCALE GENOMIC DNA]</scope>
    <source>
        <strain evidence="11 12">SW-151</strain>
    </source>
</reference>
<dbReference type="PANTHER" id="PTHR24221">
    <property type="entry name" value="ATP-BINDING CASSETTE SUB-FAMILY B"/>
    <property type="match status" value="1"/>
</dbReference>
<dbReference type="Gene3D" id="3.90.70.10">
    <property type="entry name" value="Cysteine proteinases"/>
    <property type="match status" value="1"/>
</dbReference>
<dbReference type="Gene3D" id="3.40.50.300">
    <property type="entry name" value="P-loop containing nucleotide triphosphate hydrolases"/>
    <property type="match status" value="1"/>
</dbReference>
<keyword evidence="12" id="KW-1185">Reference proteome</keyword>
<feature type="transmembrane region" description="Helical" evidence="7">
    <location>
        <begin position="297"/>
        <end position="316"/>
    </location>
</feature>
<evidence type="ECO:0000259" key="9">
    <source>
        <dbReference type="PROSITE" id="PS50929"/>
    </source>
</evidence>
<feature type="transmembrane region" description="Helical" evidence="7">
    <location>
        <begin position="193"/>
        <end position="212"/>
    </location>
</feature>
<dbReference type="SUPFAM" id="SSF90123">
    <property type="entry name" value="ABC transporter transmembrane region"/>
    <property type="match status" value="1"/>
</dbReference>
<keyword evidence="3" id="KW-0547">Nucleotide-binding</keyword>
<evidence type="ECO:0000256" key="6">
    <source>
        <dbReference type="ARBA" id="ARBA00023136"/>
    </source>
</evidence>
<gene>
    <name evidence="11" type="ORF">HUO14_10765</name>
</gene>
<dbReference type="Pfam" id="PF03412">
    <property type="entry name" value="Peptidase_C39"/>
    <property type="match status" value="1"/>
</dbReference>
<dbReference type="PROSITE" id="PS50990">
    <property type="entry name" value="PEPTIDASE_C39"/>
    <property type="match status" value="1"/>
</dbReference>
<dbReference type="SUPFAM" id="SSF52540">
    <property type="entry name" value="P-loop containing nucleoside triphosphate hydrolases"/>
    <property type="match status" value="1"/>
</dbReference>
<dbReference type="EMBL" id="JABWMH010000003">
    <property type="protein sequence ID" value="NVD28383.1"/>
    <property type="molecule type" value="Genomic_DNA"/>
</dbReference>
<dbReference type="PROSITE" id="PS50929">
    <property type="entry name" value="ABC_TM1F"/>
    <property type="match status" value="1"/>
</dbReference>
<keyword evidence="2 7" id="KW-0812">Transmembrane</keyword>
<protein>
    <submittedName>
        <fullName evidence="11">Type I secretion system permease/ATPase</fullName>
    </submittedName>
</protein>
<dbReference type="InterPro" id="IPR039421">
    <property type="entry name" value="Type_1_exporter"/>
</dbReference>
<comment type="subcellular location">
    <subcellularLocation>
        <location evidence="1">Cell membrane</location>
        <topology evidence="1">Multi-pass membrane protein</topology>
    </subcellularLocation>
</comment>
<organism evidence="11 12">
    <name type="scientific">Parasphingorhabdus flavimaris</name>
    <dbReference type="NCBI Taxonomy" id="266812"/>
    <lineage>
        <taxon>Bacteria</taxon>
        <taxon>Pseudomonadati</taxon>
        <taxon>Pseudomonadota</taxon>
        <taxon>Alphaproteobacteria</taxon>
        <taxon>Sphingomonadales</taxon>
        <taxon>Sphingomonadaceae</taxon>
        <taxon>Parasphingorhabdus</taxon>
    </lineage>
</organism>
<evidence type="ECO:0000256" key="2">
    <source>
        <dbReference type="ARBA" id="ARBA00022692"/>
    </source>
</evidence>
<dbReference type="InterPro" id="IPR017750">
    <property type="entry name" value="ATPase_T1SS"/>
</dbReference>
<evidence type="ECO:0000256" key="3">
    <source>
        <dbReference type="ARBA" id="ARBA00022741"/>
    </source>
</evidence>
<keyword evidence="4" id="KW-0067">ATP-binding</keyword>
<dbReference type="InterPro" id="IPR003593">
    <property type="entry name" value="AAA+_ATPase"/>
</dbReference>
<feature type="domain" description="Peptidase C39" evidence="10">
    <location>
        <begin position="4"/>
        <end position="126"/>
    </location>
</feature>
<evidence type="ECO:0000313" key="12">
    <source>
        <dbReference type="Proteomes" id="UP000652427"/>
    </source>
</evidence>
<keyword evidence="5 7" id="KW-1133">Transmembrane helix</keyword>
<feature type="domain" description="ABC transmembrane type-1" evidence="9">
    <location>
        <begin position="163"/>
        <end position="441"/>
    </location>
</feature>
<proteinExistence type="predicted"/>
<evidence type="ECO:0000256" key="5">
    <source>
        <dbReference type="ARBA" id="ARBA00022989"/>
    </source>
</evidence>
<dbReference type="Proteomes" id="UP000652427">
    <property type="component" value="Unassembled WGS sequence"/>
</dbReference>
<evidence type="ECO:0000313" key="11">
    <source>
        <dbReference type="EMBL" id="NVD28383.1"/>
    </source>
</evidence>
<comment type="caution">
    <text evidence="11">The sequence shown here is derived from an EMBL/GenBank/DDBJ whole genome shotgun (WGS) entry which is preliminary data.</text>
</comment>
<dbReference type="Pfam" id="PF00005">
    <property type="entry name" value="ABC_tran"/>
    <property type="match status" value="1"/>
</dbReference>
<dbReference type="Pfam" id="PF00664">
    <property type="entry name" value="ABC_membrane"/>
    <property type="match status" value="1"/>
</dbReference>
<accession>A0ABX2N3V9</accession>
<evidence type="ECO:0000259" key="8">
    <source>
        <dbReference type="PROSITE" id="PS50893"/>
    </source>
</evidence>
<dbReference type="CDD" id="cd18587">
    <property type="entry name" value="ABC_6TM_LapB_like"/>
    <property type="match status" value="1"/>
</dbReference>
<feature type="transmembrane region" description="Helical" evidence="7">
    <location>
        <begin position="163"/>
        <end position="181"/>
    </location>
</feature>
<evidence type="ECO:0000256" key="1">
    <source>
        <dbReference type="ARBA" id="ARBA00004651"/>
    </source>
</evidence>
<dbReference type="InterPro" id="IPR011527">
    <property type="entry name" value="ABC1_TM_dom"/>
</dbReference>
<evidence type="ECO:0000259" key="10">
    <source>
        <dbReference type="PROSITE" id="PS50990"/>
    </source>
</evidence>
<dbReference type="SMART" id="SM00382">
    <property type="entry name" value="AAA"/>
    <property type="match status" value="1"/>
</dbReference>
<dbReference type="RefSeq" id="WP_176280182.1">
    <property type="nucleotide sequence ID" value="NZ_JBALUA010000001.1"/>
</dbReference>
<name>A0ABX2N3V9_9SPHN</name>
<feature type="domain" description="ABC transporter" evidence="8">
    <location>
        <begin position="475"/>
        <end position="708"/>
    </location>
</feature>
<dbReference type="InterPro" id="IPR005074">
    <property type="entry name" value="Peptidase_C39"/>
</dbReference>
<sequence length="709" mass="77138">MPGNDESRSDEVLNCLVFLAEHFGQTTSAPILRSGLAVDEAGCLPFHQVEPALELLGLKATPVTCKLARLSDKNLPAIISLQDGNAAVVLEKIEDEFLVCRPSANGIQSISISELATEHDGEIISVAPDATKIRQHERPWDAARKSHWFWDEMRKESGAFKQVAGAALFINMLGFALPLFTMNVYDRVIPNKAAASLWVLAVGVFLAFTLEFGMRLARARLIDETGRKLDTKLSQKLFEKIVNIPLGSRSGSTGAMVRRVSEYEIVRDFFASTTIVLIIDMLFLVIFVALIAVLAGWLALVPVVMIIIMLVAGYILQQKMGVAAFEAQADSSLQHSMLVESIAGIETLKACGAEGRMLSRWRNYAQMSADTQEKMRRLGAVAINLASLCQQITSISLIIGGFYLFNAGIISMGAIIAIVMLAGRSLSPVGQLAFLMTRGRQAFLTLDSIQAMTEQVDERGLGSRSITPEVSAGEIVFDNVSFAYPEADTESLSGLNVTFRPGERVAVIGRVASGKSTLGRLICGLYPPASGAILVDSLDSRQYPPRGLRSVFRYVGQDSELFSGSIKENLTLGAAKSDQEHMMAVLRKSGADKFLARDAVGFDRLTGERGASLSGGQRSFLVLARALMSPFKLLYLDEPTGAMDVETERQFIDHLKNALEPDQTLVISTHRQAILSIVDRIIVMDHGRIVADGPRDEILSRVGNGEKLS</sequence>
<dbReference type="PANTHER" id="PTHR24221:SF248">
    <property type="entry name" value="ABC TRANSPORTER TRANSMEMBRANE REGION"/>
    <property type="match status" value="1"/>
</dbReference>
<dbReference type="InterPro" id="IPR027417">
    <property type="entry name" value="P-loop_NTPase"/>
</dbReference>
<dbReference type="InterPro" id="IPR036640">
    <property type="entry name" value="ABC1_TM_sf"/>
</dbReference>
<dbReference type="PROSITE" id="PS50893">
    <property type="entry name" value="ABC_TRANSPORTER_2"/>
    <property type="match status" value="1"/>
</dbReference>